<accession>A0A8J5Q8M0</accession>
<organism evidence="1 2">
    <name type="scientific">Fusarium oxysporum f. sp. raphani</name>
    <dbReference type="NCBI Taxonomy" id="96318"/>
    <lineage>
        <taxon>Eukaryota</taxon>
        <taxon>Fungi</taxon>
        <taxon>Dikarya</taxon>
        <taxon>Ascomycota</taxon>
        <taxon>Pezizomycotina</taxon>
        <taxon>Sordariomycetes</taxon>
        <taxon>Hypocreomycetidae</taxon>
        <taxon>Hypocreales</taxon>
        <taxon>Nectriaceae</taxon>
        <taxon>Fusarium</taxon>
        <taxon>Fusarium oxysporum species complex</taxon>
    </lineage>
</organism>
<evidence type="ECO:0000313" key="1">
    <source>
        <dbReference type="EMBL" id="KAG7435024.1"/>
    </source>
</evidence>
<evidence type="ECO:0000313" key="2">
    <source>
        <dbReference type="Proteomes" id="UP000693942"/>
    </source>
</evidence>
<dbReference type="EMBL" id="JAELUR010000003">
    <property type="protein sequence ID" value="KAG7435024.1"/>
    <property type="molecule type" value="Genomic_DNA"/>
</dbReference>
<gene>
    <name evidence="1" type="ORF">Forpi1262_v005406</name>
</gene>
<name>A0A8J5Q8M0_FUSOX</name>
<protein>
    <submittedName>
        <fullName evidence="1">Uncharacterized protein</fullName>
    </submittedName>
</protein>
<comment type="caution">
    <text evidence="1">The sequence shown here is derived from an EMBL/GenBank/DDBJ whole genome shotgun (WGS) entry which is preliminary data.</text>
</comment>
<dbReference type="Proteomes" id="UP000693942">
    <property type="component" value="Unassembled WGS sequence"/>
</dbReference>
<dbReference type="AlphaFoldDB" id="A0A8J5Q8M0"/>
<proteinExistence type="predicted"/>
<sequence length="323" mass="36027">MPEPLDLSENDRFYLFGIGCDFDDYTAKVRAAQCFYEVRKVAEAQKAKLALLAPKQFKKNHAIIQGNVTKSLTDAQYSQLLLPLVTQNLTISGLRNFVLGCYTLTPGLTKSLTGCGLAPSFPGLFRDVMGIFSILPDTWEEIILVLKQICGQNNSDLSTALSDAIEALTNPHAISQDSPYEPVTKRVRFDEDVDGGKAGSLQFSRELLDAAINEEMDPNEIPDVEPRKIVMQMTGADANRLEKLLENSPLLDAIKTSRQWRWERMKDLSSRQLRQHTNCIIALISGSQSQDISFVIKVGAWAGWQINEYLEYDGSRNDTLSSS</sequence>
<reference evidence="1" key="1">
    <citation type="submission" date="2021-04" db="EMBL/GenBank/DDBJ databases">
        <title>First draft genome resource for Brassicaceae pathogens Fusarium oxysporum f. sp. raphani and Fusarium oxysporum f. sp. rapae.</title>
        <authorList>
            <person name="Asai S."/>
        </authorList>
    </citation>
    <scope>NUCLEOTIDE SEQUENCE</scope>
    <source>
        <strain evidence="1">Tf1262</strain>
    </source>
</reference>